<keyword evidence="6" id="KW-1185">Reference proteome</keyword>
<evidence type="ECO:0000256" key="2">
    <source>
        <dbReference type="ARBA" id="ARBA00023125"/>
    </source>
</evidence>
<keyword evidence="1" id="KW-0805">Transcription regulation</keyword>
<organism evidence="5 6">
    <name type="scientific">Roseateles saccharophilus</name>
    <name type="common">Pseudomonas saccharophila</name>
    <dbReference type="NCBI Taxonomy" id="304"/>
    <lineage>
        <taxon>Bacteria</taxon>
        <taxon>Pseudomonadati</taxon>
        <taxon>Pseudomonadota</taxon>
        <taxon>Betaproteobacteria</taxon>
        <taxon>Burkholderiales</taxon>
        <taxon>Sphaerotilaceae</taxon>
        <taxon>Roseateles</taxon>
    </lineage>
</organism>
<dbReference type="PROSITE" id="PS01124">
    <property type="entry name" value="HTH_ARAC_FAMILY_2"/>
    <property type="match status" value="1"/>
</dbReference>
<keyword evidence="2" id="KW-0238">DNA-binding</keyword>
<dbReference type="Proteomes" id="UP001180453">
    <property type="component" value="Unassembled WGS sequence"/>
</dbReference>
<dbReference type="RefSeq" id="WP_310259425.1">
    <property type="nucleotide sequence ID" value="NZ_JAVDXU010000001.1"/>
</dbReference>
<gene>
    <name evidence="5" type="ORF">J2X20_000159</name>
</gene>
<feature type="domain" description="HTH araC/xylS-type" evidence="4">
    <location>
        <begin position="154"/>
        <end position="227"/>
    </location>
</feature>
<dbReference type="Pfam" id="PF12833">
    <property type="entry name" value="HTH_18"/>
    <property type="match status" value="1"/>
</dbReference>
<protein>
    <recommendedName>
        <fullName evidence="4">HTH araC/xylS-type domain-containing protein</fullName>
    </recommendedName>
</protein>
<dbReference type="Gene3D" id="1.10.10.60">
    <property type="entry name" value="Homeodomain-like"/>
    <property type="match status" value="1"/>
</dbReference>
<dbReference type="SUPFAM" id="SSF46689">
    <property type="entry name" value="Homeodomain-like"/>
    <property type="match status" value="1"/>
</dbReference>
<evidence type="ECO:0000256" key="3">
    <source>
        <dbReference type="ARBA" id="ARBA00023163"/>
    </source>
</evidence>
<dbReference type="EMBL" id="JAVDXU010000001">
    <property type="protein sequence ID" value="MDR7267530.1"/>
    <property type="molecule type" value="Genomic_DNA"/>
</dbReference>
<keyword evidence="3" id="KW-0804">Transcription</keyword>
<reference evidence="5 6" key="1">
    <citation type="submission" date="2023-07" db="EMBL/GenBank/DDBJ databases">
        <title>Sorghum-associated microbial communities from plants grown in Nebraska, USA.</title>
        <authorList>
            <person name="Schachtman D."/>
        </authorList>
    </citation>
    <scope>NUCLEOTIDE SEQUENCE [LARGE SCALE GENOMIC DNA]</scope>
    <source>
        <strain evidence="5 6">BE314</strain>
    </source>
</reference>
<proteinExistence type="predicted"/>
<sequence length="227" mass="25243">MPADIRRETREADSPSAARFIARIEQVEYTAAAVEVARPDGTWDLVFRQTRHGLMVLQTGQTDRVVQLPGEAGDRYFNIAFRPEVYMPRRPGARMTNLGHVHELAGQRGCLIDGEKLELPRFDNAERFVMALASRGLIEVDRHVLRAGQSGWQGVDDRSLQRHSAHVTGLSPKKLQQIIRADAAAKLLQQGLRPADVAAELGYSDQAHLTNSLRRILDVTPGRLLPG</sequence>
<dbReference type="InterPro" id="IPR050204">
    <property type="entry name" value="AraC_XylS_family_regulators"/>
</dbReference>
<evidence type="ECO:0000256" key="1">
    <source>
        <dbReference type="ARBA" id="ARBA00023015"/>
    </source>
</evidence>
<evidence type="ECO:0000313" key="5">
    <source>
        <dbReference type="EMBL" id="MDR7267530.1"/>
    </source>
</evidence>
<dbReference type="PANTHER" id="PTHR46796">
    <property type="entry name" value="HTH-TYPE TRANSCRIPTIONAL ACTIVATOR RHAS-RELATED"/>
    <property type="match status" value="1"/>
</dbReference>
<evidence type="ECO:0000313" key="6">
    <source>
        <dbReference type="Proteomes" id="UP001180453"/>
    </source>
</evidence>
<dbReference type="InterPro" id="IPR009057">
    <property type="entry name" value="Homeodomain-like_sf"/>
</dbReference>
<comment type="caution">
    <text evidence="5">The sequence shown here is derived from an EMBL/GenBank/DDBJ whole genome shotgun (WGS) entry which is preliminary data.</text>
</comment>
<dbReference type="InterPro" id="IPR018060">
    <property type="entry name" value="HTH_AraC"/>
</dbReference>
<name>A0ABU1YH09_ROSSA</name>
<dbReference type="SMART" id="SM00342">
    <property type="entry name" value="HTH_ARAC"/>
    <property type="match status" value="1"/>
</dbReference>
<evidence type="ECO:0000259" key="4">
    <source>
        <dbReference type="PROSITE" id="PS01124"/>
    </source>
</evidence>
<accession>A0ABU1YH09</accession>